<dbReference type="GO" id="GO:0004826">
    <property type="term" value="F:phenylalanine-tRNA ligase activity"/>
    <property type="evidence" value="ECO:0007669"/>
    <property type="project" value="UniProtKB-UniRule"/>
</dbReference>
<dbReference type="FunFam" id="3.50.40.10:FF:000003">
    <property type="entry name" value="Phenylalanine--tRNA ligase beta subunit"/>
    <property type="match status" value="1"/>
</dbReference>
<comment type="subcellular location">
    <subcellularLocation>
        <location evidence="2 12">Cytoplasm</location>
    </subcellularLocation>
</comment>
<evidence type="ECO:0000256" key="10">
    <source>
        <dbReference type="ARBA" id="ARBA00022917"/>
    </source>
</evidence>
<dbReference type="CDD" id="cd00769">
    <property type="entry name" value="PheRS_beta_core"/>
    <property type="match status" value="1"/>
</dbReference>
<dbReference type="Pfam" id="PF17759">
    <property type="entry name" value="tRNA_synthFbeta"/>
    <property type="match status" value="1"/>
</dbReference>
<keyword evidence="16" id="KW-1185">Reference proteome</keyword>
<evidence type="ECO:0000256" key="7">
    <source>
        <dbReference type="ARBA" id="ARBA00022741"/>
    </source>
</evidence>
<gene>
    <name evidence="12 15" type="primary">pheT</name>
    <name evidence="15" type="ORF">ACFFOL_09795</name>
</gene>
<dbReference type="SMART" id="SM00874">
    <property type="entry name" value="B5"/>
    <property type="match status" value="1"/>
</dbReference>
<protein>
    <recommendedName>
        <fullName evidence="12">Phenylalanine--tRNA ligase beta subunit</fullName>
        <ecNumber evidence="12">6.1.1.20</ecNumber>
    </recommendedName>
    <alternativeName>
        <fullName evidence="12">Phenylalanyl-tRNA synthetase beta subunit</fullName>
        <shortName evidence="12">PheRS</shortName>
    </alternativeName>
</protein>
<dbReference type="HAMAP" id="MF_00284">
    <property type="entry name" value="Phe_tRNA_synth_beta2"/>
    <property type="match status" value="1"/>
</dbReference>
<dbReference type="Gene3D" id="3.50.40.10">
    <property type="entry name" value="Phenylalanyl-trna Synthetase, Chain B, domain 3"/>
    <property type="match status" value="1"/>
</dbReference>
<dbReference type="NCBIfam" id="TIGR00471">
    <property type="entry name" value="pheT_arch"/>
    <property type="match status" value="1"/>
</dbReference>
<keyword evidence="8 12" id="KW-0067">ATP-binding</keyword>
<dbReference type="InterPro" id="IPR041616">
    <property type="entry name" value="PheRS_beta_core"/>
</dbReference>
<keyword evidence="9 12" id="KW-0460">Magnesium</keyword>
<dbReference type="GO" id="GO:0046872">
    <property type="term" value="F:metal ion binding"/>
    <property type="evidence" value="ECO:0007669"/>
    <property type="project" value="UniProtKB-KW"/>
</dbReference>
<keyword evidence="6 12" id="KW-0479">Metal-binding</keyword>
<evidence type="ECO:0000256" key="8">
    <source>
        <dbReference type="ARBA" id="ARBA00022840"/>
    </source>
</evidence>
<comment type="cofactor">
    <cofactor evidence="1 12">
        <name>Mg(2+)</name>
        <dbReference type="ChEBI" id="CHEBI:18420"/>
    </cofactor>
</comment>
<dbReference type="GO" id="GO:0005737">
    <property type="term" value="C:cytoplasm"/>
    <property type="evidence" value="ECO:0007669"/>
    <property type="project" value="UniProtKB-SubCell"/>
</dbReference>
<dbReference type="PANTHER" id="PTHR10947">
    <property type="entry name" value="PHENYLALANYL-TRNA SYNTHETASE BETA CHAIN AND LEUCINE-RICH REPEAT-CONTAINING PROTEIN 47"/>
    <property type="match status" value="1"/>
</dbReference>
<reference evidence="15" key="1">
    <citation type="submission" date="2024-09" db="EMBL/GenBank/DDBJ databases">
        <authorList>
            <person name="Sun Q."/>
        </authorList>
    </citation>
    <scope>NUCLEOTIDE SEQUENCE [LARGE SCALE GENOMIC DNA]</scope>
    <source>
        <strain evidence="15">JCM 31273</strain>
    </source>
</reference>
<keyword evidence="7 12" id="KW-0547">Nucleotide-binding</keyword>
<evidence type="ECO:0000256" key="6">
    <source>
        <dbReference type="ARBA" id="ARBA00022723"/>
    </source>
</evidence>
<dbReference type="SMART" id="SM00873">
    <property type="entry name" value="B3_4"/>
    <property type="match status" value="1"/>
</dbReference>
<feature type="binding site" evidence="12">
    <location>
        <position position="371"/>
    </location>
    <ligand>
        <name>Mg(2+)</name>
        <dbReference type="ChEBI" id="CHEBI:18420"/>
        <note>shared with alpha subunit</note>
    </ligand>
</feature>
<feature type="region of interest" description="Disordered" evidence="13">
    <location>
        <begin position="440"/>
        <end position="459"/>
    </location>
</feature>
<keyword evidence="5 12" id="KW-0436">Ligase</keyword>
<keyword evidence="11 12" id="KW-0030">Aminoacyl-tRNA synthetase</keyword>
<feature type="domain" description="B5" evidence="14">
    <location>
        <begin position="308"/>
        <end position="387"/>
    </location>
</feature>
<accession>A0ABD5MR06</accession>
<comment type="similarity">
    <text evidence="3 12">Belongs to the phenylalanyl-tRNA synthetase beta subunit family. Type 2 subfamily.</text>
</comment>
<dbReference type="InterPro" id="IPR045060">
    <property type="entry name" value="Phe-tRNA-ligase_IIc_bsu"/>
</dbReference>
<dbReference type="InterPro" id="IPR004531">
    <property type="entry name" value="Phe-tRNA-synth_IIc_bsu_arc_euk"/>
</dbReference>
<sequence>MPVVDIDTDELRGLTGEESKSDEEFKEDLFALGLEYEGDTDDGLLQFEFGPDRLDRLSVEGVARSLRYQYGADRGVYVPNTNDAGWTIEVDPSVPDERPYVTGAVVRGVELGESGLDSLIQLQEKLHATMGRGRAKGAIGVHDLTMLKGQALTEESEPSGTIDAATADLGATEKTITYRGVEPDGDRFVPLDANAEMTPAEVLAEHDTGETYADLVDGLDRYPAIYDELGLFSFPPVINGKRTEVDTDSRDLFIELTGTDQWTIDKMCVILCYALSARGGTVEEVQVDYTDGATYPDEYGPELIRPDLDTDEKSVTHERIETMLGIELEREEVVDLFERSGLDAAYSLGEEETVYDVEVPPYRVDVLHPLDLIDDVGRAYGFNELEPTYPDIGTIGGRHERSRLERAVRTSLVGLGFEDMLNFHMTSAEENYDRLRLDERDPGADLSEAPLGSEPRAEITSPYSEDYTQLRTWALPSLVQVLENNTHRSYPQDLAEVGFVAHRDDEVNTRVAEDYRVAGALARTDATYEDAKARLQAVCDDFDADLETPATEHPSFLDGRVAEVVIDGDAVGVVGELHPEVLVDRDMEVPVAAFEFSLSVLA</sequence>
<dbReference type="InterPro" id="IPR005146">
    <property type="entry name" value="B3/B4_tRNA-bd"/>
</dbReference>
<comment type="caution">
    <text evidence="15">The sequence shown here is derived from an EMBL/GenBank/DDBJ whole genome shotgun (WGS) entry which is preliminary data.</text>
</comment>
<name>A0ABD5MR06_9EURY</name>
<feature type="binding site" evidence="12">
    <location>
        <position position="374"/>
    </location>
    <ligand>
        <name>Mg(2+)</name>
        <dbReference type="ChEBI" id="CHEBI:18420"/>
        <note>shared with alpha subunit</note>
    </ligand>
</feature>
<dbReference type="GeneID" id="67210914"/>
<evidence type="ECO:0000313" key="16">
    <source>
        <dbReference type="Proteomes" id="UP001589595"/>
    </source>
</evidence>
<evidence type="ECO:0000256" key="2">
    <source>
        <dbReference type="ARBA" id="ARBA00004496"/>
    </source>
</evidence>
<dbReference type="AlphaFoldDB" id="A0ABD5MR06"/>
<evidence type="ECO:0000256" key="12">
    <source>
        <dbReference type="HAMAP-Rule" id="MF_00284"/>
    </source>
</evidence>
<dbReference type="EMBL" id="JBHMAJ010000007">
    <property type="protein sequence ID" value="MFB9824456.1"/>
    <property type="molecule type" value="Genomic_DNA"/>
</dbReference>
<dbReference type="RefSeq" id="WP_222920889.1">
    <property type="nucleotide sequence ID" value="NZ_CP082286.1"/>
</dbReference>
<dbReference type="PANTHER" id="PTHR10947:SF0">
    <property type="entry name" value="PHENYLALANINE--TRNA LIGASE BETA SUBUNIT"/>
    <property type="match status" value="1"/>
</dbReference>
<dbReference type="Gene3D" id="3.30.56.10">
    <property type="match status" value="2"/>
</dbReference>
<comment type="subunit">
    <text evidence="12">Tetramer of two alpha and two beta subunits.</text>
</comment>
<evidence type="ECO:0000256" key="3">
    <source>
        <dbReference type="ARBA" id="ARBA00007438"/>
    </source>
</evidence>
<feature type="binding site" evidence="12">
    <location>
        <position position="375"/>
    </location>
    <ligand>
        <name>Mg(2+)</name>
        <dbReference type="ChEBI" id="CHEBI:18420"/>
        <note>shared with alpha subunit</note>
    </ligand>
</feature>
<evidence type="ECO:0000256" key="5">
    <source>
        <dbReference type="ARBA" id="ARBA00022598"/>
    </source>
</evidence>
<feature type="binding site" evidence="12">
    <location>
        <position position="365"/>
    </location>
    <ligand>
        <name>Mg(2+)</name>
        <dbReference type="ChEBI" id="CHEBI:18420"/>
        <note>shared with alpha subunit</note>
    </ligand>
</feature>
<dbReference type="InterPro" id="IPR022918">
    <property type="entry name" value="Phe_tRNA_ligase_beta2_arc"/>
</dbReference>
<keyword evidence="4 12" id="KW-0963">Cytoplasm</keyword>
<dbReference type="SUPFAM" id="SSF46955">
    <property type="entry name" value="Putative DNA-binding domain"/>
    <property type="match status" value="2"/>
</dbReference>
<dbReference type="InterPro" id="IPR009061">
    <property type="entry name" value="DNA-bd_dom_put_sf"/>
</dbReference>
<keyword evidence="10 12" id="KW-0648">Protein biosynthesis</keyword>
<evidence type="ECO:0000256" key="13">
    <source>
        <dbReference type="SAM" id="MobiDB-lite"/>
    </source>
</evidence>
<evidence type="ECO:0000313" key="15">
    <source>
        <dbReference type="EMBL" id="MFB9824456.1"/>
    </source>
</evidence>
<evidence type="ECO:0000259" key="14">
    <source>
        <dbReference type="PROSITE" id="PS51483"/>
    </source>
</evidence>
<dbReference type="Gene3D" id="3.30.930.10">
    <property type="entry name" value="Bira Bifunctional Protein, Domain 2"/>
    <property type="match status" value="1"/>
</dbReference>
<dbReference type="InterPro" id="IPR005147">
    <property type="entry name" value="tRNA_synthase_B5-dom"/>
</dbReference>
<dbReference type="InterPro" id="IPR045864">
    <property type="entry name" value="aa-tRNA-synth_II/BPL/LPL"/>
</dbReference>
<evidence type="ECO:0000256" key="4">
    <source>
        <dbReference type="ARBA" id="ARBA00022490"/>
    </source>
</evidence>
<dbReference type="InterPro" id="IPR020825">
    <property type="entry name" value="Phe-tRNA_synthase-like_B3/B4"/>
</dbReference>
<dbReference type="Proteomes" id="UP001589595">
    <property type="component" value="Unassembled WGS sequence"/>
</dbReference>
<dbReference type="PROSITE" id="PS51483">
    <property type="entry name" value="B5"/>
    <property type="match status" value="1"/>
</dbReference>
<evidence type="ECO:0000256" key="9">
    <source>
        <dbReference type="ARBA" id="ARBA00022842"/>
    </source>
</evidence>
<feature type="compositionally biased region" description="Basic and acidic residues" evidence="13">
    <location>
        <begin position="9"/>
        <end position="20"/>
    </location>
</feature>
<feature type="region of interest" description="Disordered" evidence="13">
    <location>
        <begin position="1"/>
        <end position="20"/>
    </location>
</feature>
<dbReference type="Pfam" id="PF03484">
    <property type="entry name" value="B5"/>
    <property type="match status" value="1"/>
</dbReference>
<proteinExistence type="inferred from homology"/>
<evidence type="ECO:0000256" key="1">
    <source>
        <dbReference type="ARBA" id="ARBA00001946"/>
    </source>
</evidence>
<dbReference type="GO" id="GO:0006432">
    <property type="term" value="P:phenylalanyl-tRNA aminoacylation"/>
    <property type="evidence" value="ECO:0007669"/>
    <property type="project" value="UniProtKB-UniRule"/>
</dbReference>
<dbReference type="GO" id="GO:0005524">
    <property type="term" value="F:ATP binding"/>
    <property type="evidence" value="ECO:0007669"/>
    <property type="project" value="UniProtKB-UniRule"/>
</dbReference>
<organism evidence="15 16">
    <name type="scientific">Halobaculum roseum</name>
    <dbReference type="NCBI Taxonomy" id="2175149"/>
    <lineage>
        <taxon>Archaea</taxon>
        <taxon>Methanobacteriati</taxon>
        <taxon>Methanobacteriota</taxon>
        <taxon>Stenosarchaea group</taxon>
        <taxon>Halobacteria</taxon>
        <taxon>Halobacteriales</taxon>
        <taxon>Haloferacaceae</taxon>
        <taxon>Halobaculum</taxon>
    </lineage>
</organism>
<comment type="catalytic activity">
    <reaction evidence="12">
        <text>tRNA(Phe) + L-phenylalanine + ATP = L-phenylalanyl-tRNA(Phe) + AMP + diphosphate + H(+)</text>
        <dbReference type="Rhea" id="RHEA:19413"/>
        <dbReference type="Rhea" id="RHEA-COMP:9668"/>
        <dbReference type="Rhea" id="RHEA-COMP:9699"/>
        <dbReference type="ChEBI" id="CHEBI:15378"/>
        <dbReference type="ChEBI" id="CHEBI:30616"/>
        <dbReference type="ChEBI" id="CHEBI:33019"/>
        <dbReference type="ChEBI" id="CHEBI:58095"/>
        <dbReference type="ChEBI" id="CHEBI:78442"/>
        <dbReference type="ChEBI" id="CHEBI:78531"/>
        <dbReference type="ChEBI" id="CHEBI:456215"/>
        <dbReference type="EC" id="6.1.1.20"/>
    </reaction>
</comment>
<evidence type="ECO:0000256" key="11">
    <source>
        <dbReference type="ARBA" id="ARBA00023146"/>
    </source>
</evidence>
<dbReference type="SUPFAM" id="SSF55681">
    <property type="entry name" value="Class II aaRS and biotin synthetases"/>
    <property type="match status" value="1"/>
</dbReference>
<dbReference type="EC" id="6.1.1.20" evidence="12"/>